<gene>
    <name evidence="2" type="ORF">CKO28_15865</name>
</gene>
<dbReference type="Gene3D" id="2.20.140.10">
    <property type="entry name" value="WGR domain"/>
    <property type="match status" value="1"/>
</dbReference>
<dbReference type="EMBL" id="NRRL01000051">
    <property type="protein sequence ID" value="MBK1669516.1"/>
    <property type="molecule type" value="Genomic_DNA"/>
</dbReference>
<sequence>MSDTTDDSDTAAALRRGDLVVLERVEPARNAYRAYRLAVWPDLFAGAVLVREWGRIGAGGRLRLEPFPDAVAAADAGAALARLKKKRGYAVIIAMTGQTEQQLTETNIPELNRVRKTDITFAGARE</sequence>
<feature type="domain" description="WGR" evidence="1">
    <location>
        <begin position="10"/>
        <end position="102"/>
    </location>
</feature>
<accession>A0ABS1DHM9</accession>
<reference evidence="2 3" key="1">
    <citation type="journal article" date="2020" name="Microorganisms">
        <title>Osmotic Adaptation and Compatible Solute Biosynthesis of Phototrophic Bacteria as Revealed from Genome Analyses.</title>
        <authorList>
            <person name="Imhoff J.F."/>
            <person name="Rahn T."/>
            <person name="Kunzel S."/>
            <person name="Keller A."/>
            <person name="Neulinger S.C."/>
        </authorList>
    </citation>
    <scope>NUCLEOTIDE SEQUENCE [LARGE SCALE GENOMIC DNA]</scope>
    <source>
        <strain evidence="2 3">DSM 9895</strain>
    </source>
</reference>
<dbReference type="RefSeq" id="WP_200341848.1">
    <property type="nucleotide sequence ID" value="NZ_NRRL01000051.1"/>
</dbReference>
<dbReference type="InterPro" id="IPR049809">
    <property type="entry name" value="YehF/YfeS-like_WGR"/>
</dbReference>
<dbReference type="SUPFAM" id="SSF142921">
    <property type="entry name" value="WGR domain-like"/>
    <property type="match status" value="1"/>
</dbReference>
<dbReference type="PROSITE" id="PS51977">
    <property type="entry name" value="WGR"/>
    <property type="match status" value="1"/>
</dbReference>
<dbReference type="Pfam" id="PF05406">
    <property type="entry name" value="WGR"/>
    <property type="match status" value="1"/>
</dbReference>
<dbReference type="CDD" id="cd07996">
    <property type="entry name" value="WGR_MMR_like"/>
    <property type="match status" value="1"/>
</dbReference>
<comment type="caution">
    <text evidence="2">The sequence shown here is derived from an EMBL/GenBank/DDBJ whole genome shotgun (WGS) entry which is preliminary data.</text>
</comment>
<dbReference type="Proteomes" id="UP001296873">
    <property type="component" value="Unassembled WGS sequence"/>
</dbReference>
<dbReference type="SMART" id="SM00773">
    <property type="entry name" value="WGR"/>
    <property type="match status" value="1"/>
</dbReference>
<keyword evidence="3" id="KW-1185">Reference proteome</keyword>
<evidence type="ECO:0000313" key="3">
    <source>
        <dbReference type="Proteomes" id="UP001296873"/>
    </source>
</evidence>
<dbReference type="InterPro" id="IPR036930">
    <property type="entry name" value="WGR_dom_sf"/>
</dbReference>
<organism evidence="2 3">
    <name type="scientific">Rhodovibrio sodomensis</name>
    <dbReference type="NCBI Taxonomy" id="1088"/>
    <lineage>
        <taxon>Bacteria</taxon>
        <taxon>Pseudomonadati</taxon>
        <taxon>Pseudomonadota</taxon>
        <taxon>Alphaproteobacteria</taxon>
        <taxon>Rhodospirillales</taxon>
        <taxon>Rhodovibrionaceae</taxon>
        <taxon>Rhodovibrio</taxon>
    </lineage>
</organism>
<evidence type="ECO:0000313" key="2">
    <source>
        <dbReference type="EMBL" id="MBK1669516.1"/>
    </source>
</evidence>
<name>A0ABS1DHM9_9PROT</name>
<proteinExistence type="predicted"/>
<protein>
    <recommendedName>
        <fullName evidence="1">WGR domain-containing protein</fullName>
    </recommendedName>
</protein>
<evidence type="ECO:0000259" key="1">
    <source>
        <dbReference type="PROSITE" id="PS51977"/>
    </source>
</evidence>
<dbReference type="InterPro" id="IPR008893">
    <property type="entry name" value="WGR_domain"/>
</dbReference>